<proteinExistence type="predicted"/>
<comment type="caution">
    <text evidence="2">The sequence shown here is derived from an EMBL/GenBank/DDBJ whole genome shotgun (WGS) entry which is preliminary data.</text>
</comment>
<gene>
    <name evidence="2" type="ORF">ODALV1_LOCUS23754</name>
</gene>
<evidence type="ECO:0000256" key="1">
    <source>
        <dbReference type="SAM" id="SignalP"/>
    </source>
</evidence>
<organism evidence="2 3">
    <name type="scientific">Orchesella dallaii</name>
    <dbReference type="NCBI Taxonomy" id="48710"/>
    <lineage>
        <taxon>Eukaryota</taxon>
        <taxon>Metazoa</taxon>
        <taxon>Ecdysozoa</taxon>
        <taxon>Arthropoda</taxon>
        <taxon>Hexapoda</taxon>
        <taxon>Collembola</taxon>
        <taxon>Entomobryomorpha</taxon>
        <taxon>Entomobryoidea</taxon>
        <taxon>Orchesellidae</taxon>
        <taxon>Orchesellinae</taxon>
        <taxon>Orchesella</taxon>
    </lineage>
</organism>
<name>A0ABP1RM00_9HEXA</name>
<keyword evidence="3" id="KW-1185">Reference proteome</keyword>
<accession>A0ABP1RM00</accession>
<keyword evidence="1" id="KW-0732">Signal</keyword>
<dbReference type="EMBL" id="CAXLJM020000082">
    <property type="protein sequence ID" value="CAL8130499.1"/>
    <property type="molecule type" value="Genomic_DNA"/>
</dbReference>
<evidence type="ECO:0000313" key="2">
    <source>
        <dbReference type="EMBL" id="CAL8130499.1"/>
    </source>
</evidence>
<protein>
    <recommendedName>
        <fullName evidence="4">Protein sleepless</fullName>
    </recommendedName>
</protein>
<dbReference type="Proteomes" id="UP001642540">
    <property type="component" value="Unassembled WGS sequence"/>
</dbReference>
<feature type="chain" id="PRO_5047278800" description="Protein sleepless" evidence="1">
    <location>
        <begin position="22"/>
        <end position="229"/>
    </location>
</feature>
<evidence type="ECO:0000313" key="3">
    <source>
        <dbReference type="Proteomes" id="UP001642540"/>
    </source>
</evidence>
<evidence type="ECO:0008006" key="4">
    <source>
        <dbReference type="Google" id="ProtNLM"/>
    </source>
</evidence>
<sequence length="229" mass="25984">MGKLCLKMFLVYVLYSSKVAGLKCYNCVYQNEYHDGSGSEPSCQFGREPKSDFKVDCDSVDYIPVFHGKELFVPITSLPRSTPENSSEIVYQRGNWSYSCFTLDFSGKLVTSEELNITIRSCLARPSQPEPEMRNGNGKTSYKLRNKCYSEINSEIERKIEEDDIRTITAVLQPVFLDDAQAKVCNCNEDNCNGEIVRLYANGASKSSKISLFLPIVEFIYTFIWIVTT</sequence>
<reference evidence="2 3" key="1">
    <citation type="submission" date="2024-08" db="EMBL/GenBank/DDBJ databases">
        <authorList>
            <person name="Cucini C."/>
            <person name="Frati F."/>
        </authorList>
    </citation>
    <scope>NUCLEOTIDE SEQUENCE [LARGE SCALE GENOMIC DNA]</scope>
</reference>
<feature type="signal peptide" evidence="1">
    <location>
        <begin position="1"/>
        <end position="21"/>
    </location>
</feature>